<protein>
    <submittedName>
        <fullName evidence="2">Uncharacterized protein</fullName>
    </submittedName>
</protein>
<evidence type="ECO:0000313" key="3">
    <source>
        <dbReference type="Proteomes" id="UP000823907"/>
    </source>
</evidence>
<dbReference type="Proteomes" id="UP000823907">
    <property type="component" value="Unassembled WGS sequence"/>
</dbReference>
<reference evidence="2" key="1">
    <citation type="journal article" date="2021" name="PeerJ">
        <title>Extensive microbial diversity within the chicken gut microbiome revealed by metagenomics and culture.</title>
        <authorList>
            <person name="Gilroy R."/>
            <person name="Ravi A."/>
            <person name="Getino M."/>
            <person name="Pursley I."/>
            <person name="Horton D.L."/>
            <person name="Alikhan N.F."/>
            <person name="Baker D."/>
            <person name="Gharbi K."/>
            <person name="Hall N."/>
            <person name="Watson M."/>
            <person name="Adriaenssens E.M."/>
            <person name="Foster-Nyarko E."/>
            <person name="Jarju S."/>
            <person name="Secka A."/>
            <person name="Antonio M."/>
            <person name="Oren A."/>
            <person name="Chaudhuri R.R."/>
            <person name="La Ragione R."/>
            <person name="Hildebrand F."/>
            <person name="Pallen M.J."/>
        </authorList>
    </citation>
    <scope>NUCLEOTIDE SEQUENCE</scope>
    <source>
        <strain evidence="2">5925</strain>
    </source>
</reference>
<reference evidence="2" key="2">
    <citation type="submission" date="2021-04" db="EMBL/GenBank/DDBJ databases">
        <authorList>
            <person name="Gilroy R."/>
        </authorList>
    </citation>
    <scope>NUCLEOTIDE SEQUENCE</scope>
    <source>
        <strain evidence="2">5925</strain>
    </source>
</reference>
<feature type="compositionally biased region" description="Polar residues" evidence="1">
    <location>
        <begin position="1"/>
        <end position="19"/>
    </location>
</feature>
<comment type="caution">
    <text evidence="2">The sequence shown here is derived from an EMBL/GenBank/DDBJ whole genome shotgun (WGS) entry which is preliminary data.</text>
</comment>
<organism evidence="2 3">
    <name type="scientific">Candidatus Corynebacterium intestinavium</name>
    <dbReference type="NCBI Taxonomy" id="2838531"/>
    <lineage>
        <taxon>Bacteria</taxon>
        <taxon>Bacillati</taxon>
        <taxon>Actinomycetota</taxon>
        <taxon>Actinomycetes</taxon>
        <taxon>Mycobacteriales</taxon>
        <taxon>Corynebacteriaceae</taxon>
        <taxon>Corynebacterium</taxon>
    </lineage>
</organism>
<feature type="non-terminal residue" evidence="2">
    <location>
        <position position="60"/>
    </location>
</feature>
<sequence>MSNSENTLDQLKEGSISSDEAQDAARLSEPADSAAAKDERAGIDWVVTGTAAALVLAVVA</sequence>
<dbReference type="AlphaFoldDB" id="A0A9D2ZRG0"/>
<evidence type="ECO:0000313" key="2">
    <source>
        <dbReference type="EMBL" id="HJD49569.1"/>
    </source>
</evidence>
<gene>
    <name evidence="2" type="ORF">H9907_05670</name>
</gene>
<accession>A0A9D2ZRG0</accession>
<proteinExistence type="predicted"/>
<name>A0A9D2ZRG0_9CORY</name>
<feature type="region of interest" description="Disordered" evidence="1">
    <location>
        <begin position="1"/>
        <end position="40"/>
    </location>
</feature>
<dbReference type="EMBL" id="DWUR01000095">
    <property type="protein sequence ID" value="HJD49569.1"/>
    <property type="molecule type" value="Genomic_DNA"/>
</dbReference>
<evidence type="ECO:0000256" key="1">
    <source>
        <dbReference type="SAM" id="MobiDB-lite"/>
    </source>
</evidence>